<dbReference type="InterPro" id="IPR046342">
    <property type="entry name" value="CBS_dom_sf"/>
</dbReference>
<keyword evidence="7" id="KW-0129">CBS domain</keyword>
<dbReference type="SUPFAM" id="SSF54631">
    <property type="entry name" value="CBS-domain pair"/>
    <property type="match status" value="1"/>
</dbReference>
<dbReference type="PROSITE" id="PS50109">
    <property type="entry name" value="HIS_KIN"/>
    <property type="match status" value="1"/>
</dbReference>
<accession>A0A5M4B273</accession>
<organism evidence="10 11">
    <name type="scientific">Prolixibacter bellariivorans</name>
    <dbReference type="NCBI Taxonomy" id="314319"/>
    <lineage>
        <taxon>Bacteria</taxon>
        <taxon>Pseudomonadati</taxon>
        <taxon>Bacteroidota</taxon>
        <taxon>Bacteroidia</taxon>
        <taxon>Marinilabiliales</taxon>
        <taxon>Prolixibacteraceae</taxon>
        <taxon>Prolixibacter</taxon>
    </lineage>
</organism>
<sequence length="385" mass="44418">MEIKKFINQRFPMVHPYEGINAIETRLINENFLVVMDDRMEYLGILTPSDLIKRPHKIVIDCLTEKENLQANETITEALEKFQKHKCSILPVFKAGRFVGIVYKNELVNALRNKITELYKRSVISQNVKTSFLQSLSHEIRTPLNWILGFLEIISDMNEEELQKDGKNHFEIVQKSADKFLLIISDLINISIINSGDNIRMEYELVTIEDIFDELKIYFEKSTPILLNREVQIQFKRKETPTTAYSDGNKIKHILYHLIDNAIKHSQTQIVEIDYRMFPKNILIRVSNQGLPIPEEEQSRLFEIFEKQDIKNNDYMSSGLGVGLSLVKKLIELLEGNISFETNESQTTFSVSIPYIPETDSPLVVSLPTINKDNSTAILPVNLSI</sequence>
<keyword evidence="4" id="KW-0808">Transferase</keyword>
<evidence type="ECO:0000256" key="1">
    <source>
        <dbReference type="ARBA" id="ARBA00000085"/>
    </source>
</evidence>
<dbReference type="EMBL" id="BLAX01000001">
    <property type="protein sequence ID" value="GET34174.1"/>
    <property type="molecule type" value="Genomic_DNA"/>
</dbReference>
<dbReference type="SMART" id="SM00387">
    <property type="entry name" value="HATPase_c"/>
    <property type="match status" value="1"/>
</dbReference>
<dbReference type="InterPro" id="IPR050736">
    <property type="entry name" value="Sensor_HK_Regulatory"/>
</dbReference>
<evidence type="ECO:0000256" key="6">
    <source>
        <dbReference type="ARBA" id="ARBA00023012"/>
    </source>
</evidence>
<dbReference type="AlphaFoldDB" id="A0A5M4B273"/>
<dbReference type="InterPro" id="IPR003594">
    <property type="entry name" value="HATPase_dom"/>
</dbReference>
<evidence type="ECO:0000256" key="5">
    <source>
        <dbReference type="ARBA" id="ARBA00022777"/>
    </source>
</evidence>
<dbReference type="InterPro" id="IPR003661">
    <property type="entry name" value="HisK_dim/P_dom"/>
</dbReference>
<dbReference type="PANTHER" id="PTHR43711">
    <property type="entry name" value="TWO-COMPONENT HISTIDINE KINASE"/>
    <property type="match status" value="1"/>
</dbReference>
<dbReference type="InterPro" id="IPR005467">
    <property type="entry name" value="His_kinase_dom"/>
</dbReference>
<evidence type="ECO:0000313" key="10">
    <source>
        <dbReference type="EMBL" id="GET34174.1"/>
    </source>
</evidence>
<feature type="domain" description="Histidine kinase" evidence="8">
    <location>
        <begin position="135"/>
        <end position="357"/>
    </location>
</feature>
<evidence type="ECO:0000256" key="3">
    <source>
        <dbReference type="ARBA" id="ARBA00022553"/>
    </source>
</evidence>
<reference evidence="10 11" key="1">
    <citation type="submission" date="2019-10" db="EMBL/GenBank/DDBJ databases">
        <title>Prolixibacter strains distinguished by the presence of nitrate reductase genes were adept at nitrate-dependent anaerobic corrosion of metallic iron and carbon steel.</title>
        <authorList>
            <person name="Iino T."/>
            <person name="Shono N."/>
            <person name="Ito K."/>
            <person name="Nakamura R."/>
            <person name="Sueoka K."/>
            <person name="Harayama S."/>
            <person name="Ohkuma M."/>
        </authorList>
    </citation>
    <scope>NUCLEOTIDE SEQUENCE [LARGE SCALE GENOMIC DNA]</scope>
    <source>
        <strain evidence="10 11">JCM 13498</strain>
    </source>
</reference>
<dbReference type="InterPro" id="IPR036097">
    <property type="entry name" value="HisK_dim/P_sf"/>
</dbReference>
<dbReference type="SMART" id="SM00116">
    <property type="entry name" value="CBS"/>
    <property type="match status" value="1"/>
</dbReference>
<dbReference type="Gene3D" id="3.10.580.10">
    <property type="entry name" value="CBS-domain"/>
    <property type="match status" value="2"/>
</dbReference>
<keyword evidence="5" id="KW-0418">Kinase</keyword>
<dbReference type="PRINTS" id="PR00344">
    <property type="entry name" value="BCTRLSENSOR"/>
</dbReference>
<dbReference type="SMART" id="SM00388">
    <property type="entry name" value="HisKA"/>
    <property type="match status" value="1"/>
</dbReference>
<dbReference type="GO" id="GO:0000155">
    <property type="term" value="F:phosphorelay sensor kinase activity"/>
    <property type="evidence" value="ECO:0007669"/>
    <property type="project" value="InterPro"/>
</dbReference>
<dbReference type="InterPro" id="IPR000644">
    <property type="entry name" value="CBS_dom"/>
</dbReference>
<dbReference type="PANTHER" id="PTHR43711:SF26">
    <property type="entry name" value="SENSOR HISTIDINE KINASE RCSC"/>
    <property type="match status" value="1"/>
</dbReference>
<evidence type="ECO:0000256" key="7">
    <source>
        <dbReference type="PROSITE-ProRule" id="PRU00703"/>
    </source>
</evidence>
<dbReference type="Gene3D" id="1.10.287.130">
    <property type="match status" value="1"/>
</dbReference>
<dbReference type="Gene3D" id="3.30.565.10">
    <property type="entry name" value="Histidine kinase-like ATPase, C-terminal domain"/>
    <property type="match status" value="1"/>
</dbReference>
<dbReference type="SUPFAM" id="SSF47384">
    <property type="entry name" value="Homodimeric domain of signal transducing histidine kinase"/>
    <property type="match status" value="1"/>
</dbReference>
<evidence type="ECO:0000256" key="4">
    <source>
        <dbReference type="ARBA" id="ARBA00022679"/>
    </source>
</evidence>
<protein>
    <recommendedName>
        <fullName evidence="2">histidine kinase</fullName>
        <ecNumber evidence="2">2.7.13.3</ecNumber>
    </recommendedName>
</protein>
<dbReference type="RefSeq" id="WP_025864043.1">
    <property type="nucleotide sequence ID" value="NZ_BLAX01000001.1"/>
</dbReference>
<dbReference type="Pfam" id="PF02518">
    <property type="entry name" value="HATPase_c"/>
    <property type="match status" value="1"/>
</dbReference>
<keyword evidence="3" id="KW-0597">Phosphoprotein</keyword>
<dbReference type="Pfam" id="PF00571">
    <property type="entry name" value="CBS"/>
    <property type="match status" value="1"/>
</dbReference>
<dbReference type="CDD" id="cd00082">
    <property type="entry name" value="HisKA"/>
    <property type="match status" value="1"/>
</dbReference>
<dbReference type="InterPro" id="IPR036890">
    <property type="entry name" value="HATPase_C_sf"/>
</dbReference>
<feature type="domain" description="CBS" evidence="9">
    <location>
        <begin position="62"/>
        <end position="117"/>
    </location>
</feature>
<keyword evidence="6" id="KW-0902">Two-component regulatory system</keyword>
<dbReference type="EC" id="2.7.13.3" evidence="2"/>
<evidence type="ECO:0000259" key="8">
    <source>
        <dbReference type="PROSITE" id="PS50109"/>
    </source>
</evidence>
<comment type="caution">
    <text evidence="10">The sequence shown here is derived from an EMBL/GenBank/DDBJ whole genome shotgun (WGS) entry which is preliminary data.</text>
</comment>
<dbReference type="Proteomes" id="UP000391834">
    <property type="component" value="Unassembled WGS sequence"/>
</dbReference>
<dbReference type="OrthoDB" id="9796457at2"/>
<dbReference type="InterPro" id="IPR004358">
    <property type="entry name" value="Sig_transdc_His_kin-like_C"/>
</dbReference>
<gene>
    <name evidence="10" type="ORF">PbJCM13498_30370</name>
</gene>
<proteinExistence type="predicted"/>
<comment type="catalytic activity">
    <reaction evidence="1">
        <text>ATP + protein L-histidine = ADP + protein N-phospho-L-histidine.</text>
        <dbReference type="EC" id="2.7.13.3"/>
    </reaction>
</comment>
<evidence type="ECO:0000313" key="11">
    <source>
        <dbReference type="Proteomes" id="UP000391834"/>
    </source>
</evidence>
<keyword evidence="11" id="KW-1185">Reference proteome</keyword>
<evidence type="ECO:0000256" key="2">
    <source>
        <dbReference type="ARBA" id="ARBA00012438"/>
    </source>
</evidence>
<dbReference type="Pfam" id="PF00512">
    <property type="entry name" value="HisKA"/>
    <property type="match status" value="1"/>
</dbReference>
<dbReference type="PROSITE" id="PS51371">
    <property type="entry name" value="CBS"/>
    <property type="match status" value="1"/>
</dbReference>
<name>A0A5M4B273_9BACT</name>
<evidence type="ECO:0000259" key="9">
    <source>
        <dbReference type="PROSITE" id="PS51371"/>
    </source>
</evidence>
<dbReference type="SUPFAM" id="SSF55874">
    <property type="entry name" value="ATPase domain of HSP90 chaperone/DNA topoisomerase II/histidine kinase"/>
    <property type="match status" value="1"/>
</dbReference>